<gene>
    <name evidence="1" type="ORF">L915_00870</name>
</gene>
<reference evidence="1" key="1">
    <citation type="submission" date="2013-11" db="EMBL/GenBank/DDBJ databases">
        <title>The Genome Sequence of Phytophthora parasitica CJ02B3.</title>
        <authorList>
            <consortium name="The Broad Institute Genomics Platform"/>
            <person name="Russ C."/>
            <person name="Tyler B."/>
            <person name="Panabieres F."/>
            <person name="Shan W."/>
            <person name="Tripathy S."/>
            <person name="Grunwald N."/>
            <person name="Machado M."/>
            <person name="Johnson C.S."/>
            <person name="Arredondo F."/>
            <person name="Hong C."/>
            <person name="Coffey M."/>
            <person name="Young S.K."/>
            <person name="Zeng Q."/>
            <person name="Gargeya S."/>
            <person name="Fitzgerald M."/>
            <person name="Abouelleil A."/>
            <person name="Alvarado L."/>
            <person name="Chapman S.B."/>
            <person name="Gainer-Dewar J."/>
            <person name="Goldberg J."/>
            <person name="Griggs A."/>
            <person name="Gujja S."/>
            <person name="Hansen M."/>
            <person name="Howarth C."/>
            <person name="Imamovic A."/>
            <person name="Ireland A."/>
            <person name="Larimer J."/>
            <person name="McCowan C."/>
            <person name="Murphy C."/>
            <person name="Pearson M."/>
            <person name="Poon T.W."/>
            <person name="Priest M."/>
            <person name="Roberts A."/>
            <person name="Saif S."/>
            <person name="Shea T."/>
            <person name="Sykes S."/>
            <person name="Wortman J."/>
            <person name="Nusbaum C."/>
            <person name="Birren B."/>
        </authorList>
    </citation>
    <scope>NUCLEOTIDE SEQUENCE [LARGE SCALE GENOMIC DNA]</scope>
    <source>
        <strain evidence="1">CJ02B3</strain>
    </source>
</reference>
<name>W2HPI5_PHYNI</name>
<feature type="non-terminal residue" evidence="1">
    <location>
        <position position="102"/>
    </location>
</feature>
<dbReference type="Proteomes" id="UP000053236">
    <property type="component" value="Unassembled WGS sequence"/>
</dbReference>
<sequence>MTVQIDSTTPFPQWPPKGQQFTLPYSCTSELRHVPARQGRLCPTGLIVRAGERCEMATEQAQTMLVAAMYADAVLAQGSFASGPVDRWQRCRCAGGMELVAV</sequence>
<evidence type="ECO:0000313" key="1">
    <source>
        <dbReference type="EMBL" id="ETK96376.1"/>
    </source>
</evidence>
<accession>W2HPI5</accession>
<proteinExistence type="predicted"/>
<protein>
    <submittedName>
        <fullName evidence="1">Uncharacterized protein</fullName>
    </submittedName>
</protein>
<dbReference type="EMBL" id="KI684067">
    <property type="protein sequence ID" value="ETK96376.1"/>
    <property type="molecule type" value="Genomic_DNA"/>
</dbReference>
<dbReference type="AlphaFoldDB" id="W2HPI5"/>
<organism evidence="1">
    <name type="scientific">Phytophthora nicotianae</name>
    <name type="common">Potato buckeye rot agent</name>
    <name type="synonym">Phytophthora parasitica</name>
    <dbReference type="NCBI Taxonomy" id="4792"/>
    <lineage>
        <taxon>Eukaryota</taxon>
        <taxon>Sar</taxon>
        <taxon>Stramenopiles</taxon>
        <taxon>Oomycota</taxon>
        <taxon>Peronosporomycetes</taxon>
        <taxon>Peronosporales</taxon>
        <taxon>Peronosporaceae</taxon>
        <taxon>Phytophthora</taxon>
    </lineage>
</organism>